<evidence type="ECO:0000313" key="1">
    <source>
        <dbReference type="EMBL" id="KUM45413.1"/>
    </source>
</evidence>
<sequence>MPSLLLIIHSKNLGTCWGFWYWSLDVFGACLGEVRLAFFCIGEHLGPSMFWYTFSGLCRGYIPSIGKPSLPKLAFLFDPLLPDDIEIIYQVLLSYLNLPSIYINI</sequence>
<keyword evidence="1" id="KW-0496">Mitochondrion</keyword>
<proteinExistence type="predicted"/>
<dbReference type="EMBL" id="LKAM01000019">
    <property type="protein sequence ID" value="KUM45413.1"/>
    <property type="molecule type" value="Genomic_DNA"/>
</dbReference>
<reference evidence="1" key="1">
    <citation type="journal article" date="2015" name="Genome Biol. Evol.">
        <title>Organellar Genomes of White Spruce (Picea glauca): Assembly and Annotation.</title>
        <authorList>
            <person name="Jackman S.D."/>
            <person name="Warren R.L."/>
            <person name="Gibb E.A."/>
            <person name="Vandervalk B.P."/>
            <person name="Mohamadi H."/>
            <person name="Chu J."/>
            <person name="Raymond A."/>
            <person name="Pleasance S."/>
            <person name="Coope R."/>
            <person name="Wildung M.R."/>
            <person name="Ritland C.E."/>
            <person name="Bousquet J."/>
            <person name="Jones S.J."/>
            <person name="Bohlmann J."/>
            <person name="Birol I."/>
        </authorList>
    </citation>
    <scope>NUCLEOTIDE SEQUENCE [LARGE SCALE GENOMIC DNA]</scope>
    <source>
        <tissue evidence="1">Flushing bud</tissue>
    </source>
</reference>
<protein>
    <submittedName>
        <fullName evidence="1">Uncharacterized protein</fullName>
    </submittedName>
</protein>
<comment type="caution">
    <text evidence="1">The sequence shown here is derived from an EMBL/GenBank/DDBJ whole genome shotgun (WGS) entry which is preliminary data.</text>
</comment>
<geneLocation type="mitochondrion" evidence="1"/>
<gene>
    <name evidence="1" type="ORF">ABT39_MTgene2680</name>
</gene>
<accession>A0A124GME7</accession>
<name>A0A124GME7_PICGL</name>
<dbReference type="AlphaFoldDB" id="A0A124GME7"/>
<organism evidence="1">
    <name type="scientific">Picea glauca</name>
    <name type="common">White spruce</name>
    <name type="synonym">Pinus glauca</name>
    <dbReference type="NCBI Taxonomy" id="3330"/>
    <lineage>
        <taxon>Eukaryota</taxon>
        <taxon>Viridiplantae</taxon>
        <taxon>Streptophyta</taxon>
        <taxon>Embryophyta</taxon>
        <taxon>Tracheophyta</taxon>
        <taxon>Spermatophyta</taxon>
        <taxon>Pinopsida</taxon>
        <taxon>Pinidae</taxon>
        <taxon>Conifers I</taxon>
        <taxon>Pinales</taxon>
        <taxon>Pinaceae</taxon>
        <taxon>Picea</taxon>
    </lineage>
</organism>